<reference evidence="2 3" key="1">
    <citation type="submission" date="2016-10" db="EMBL/GenBank/DDBJ databases">
        <authorList>
            <person name="de Groot N.N."/>
        </authorList>
    </citation>
    <scope>NUCLEOTIDE SEQUENCE [LARGE SCALE GENOMIC DNA]</scope>
    <source>
        <strain evidence="2 3">Nm1</strain>
    </source>
</reference>
<evidence type="ECO:0000256" key="1">
    <source>
        <dbReference type="SAM" id="Phobius"/>
    </source>
</evidence>
<proteinExistence type="predicted"/>
<keyword evidence="1" id="KW-1133">Transmembrane helix</keyword>
<sequence>MQLDKQTLRFRLIAAWLLFLAVFMLLLTCE</sequence>
<dbReference type="AlphaFoldDB" id="A0A1H3FGT9"/>
<gene>
    <name evidence="2" type="ORF">SAMN05421881_101169</name>
</gene>
<accession>A0A1H3FGT9</accession>
<keyword evidence="1" id="KW-0812">Transmembrane</keyword>
<keyword evidence="3" id="KW-1185">Reference proteome</keyword>
<name>A0A1H3FGT9_9PROT</name>
<keyword evidence="1" id="KW-0472">Membrane</keyword>
<evidence type="ECO:0000313" key="2">
    <source>
        <dbReference type="EMBL" id="SDX89339.1"/>
    </source>
</evidence>
<dbReference type="Proteomes" id="UP000198640">
    <property type="component" value="Unassembled WGS sequence"/>
</dbReference>
<organism evidence="2 3">
    <name type="scientific">Nitrosomonas halophila</name>
    <dbReference type="NCBI Taxonomy" id="44576"/>
    <lineage>
        <taxon>Bacteria</taxon>
        <taxon>Pseudomonadati</taxon>
        <taxon>Pseudomonadota</taxon>
        <taxon>Betaproteobacteria</taxon>
        <taxon>Nitrosomonadales</taxon>
        <taxon>Nitrosomonadaceae</taxon>
        <taxon>Nitrosomonas</taxon>
    </lineage>
</organism>
<protein>
    <submittedName>
        <fullName evidence="2">Uncharacterized protein</fullName>
    </submittedName>
</protein>
<dbReference type="EMBL" id="FNOY01000011">
    <property type="protein sequence ID" value="SDX89339.1"/>
    <property type="molecule type" value="Genomic_DNA"/>
</dbReference>
<evidence type="ECO:0000313" key="3">
    <source>
        <dbReference type="Proteomes" id="UP000198640"/>
    </source>
</evidence>
<feature type="transmembrane region" description="Helical" evidence="1">
    <location>
        <begin position="12"/>
        <end position="28"/>
    </location>
</feature>